<sequence length="62" mass="6628">MVQFKALVFALAIFMATASAAPAENDVPSDRCMPGCHPKKAWCNPPYLLAGIIVRNPVQAAN</sequence>
<dbReference type="HOGENOM" id="CLU_2905852_0_0_1"/>
<protein>
    <submittedName>
        <fullName evidence="2">Uncharacterized protein</fullName>
    </submittedName>
</protein>
<dbReference type="EMBL" id="CH476618">
    <property type="protein sequence ID" value="EEP81613.1"/>
    <property type="molecule type" value="Genomic_DNA"/>
</dbReference>
<keyword evidence="1" id="KW-0732">Signal</keyword>
<dbReference type="AlphaFoldDB" id="C4JV86"/>
<organism evidence="2 3">
    <name type="scientific">Uncinocarpus reesii (strain UAMH 1704)</name>
    <dbReference type="NCBI Taxonomy" id="336963"/>
    <lineage>
        <taxon>Eukaryota</taxon>
        <taxon>Fungi</taxon>
        <taxon>Dikarya</taxon>
        <taxon>Ascomycota</taxon>
        <taxon>Pezizomycotina</taxon>
        <taxon>Eurotiomycetes</taxon>
        <taxon>Eurotiomycetidae</taxon>
        <taxon>Onygenales</taxon>
        <taxon>Onygenaceae</taxon>
        <taxon>Uncinocarpus</taxon>
    </lineage>
</organism>
<dbReference type="RefSeq" id="XP_002583511.1">
    <property type="nucleotide sequence ID" value="XM_002583465.1"/>
</dbReference>
<dbReference type="InParanoid" id="C4JV86"/>
<feature type="chain" id="PRO_5002938085" evidence="1">
    <location>
        <begin position="21"/>
        <end position="62"/>
    </location>
</feature>
<dbReference type="KEGG" id="ure:UREG_06478"/>
<keyword evidence="3" id="KW-1185">Reference proteome</keyword>
<evidence type="ECO:0000313" key="3">
    <source>
        <dbReference type="Proteomes" id="UP000002058"/>
    </source>
</evidence>
<name>C4JV86_UNCRE</name>
<dbReference type="Proteomes" id="UP000002058">
    <property type="component" value="Unassembled WGS sequence"/>
</dbReference>
<dbReference type="eggNOG" id="ENOG502T5KY">
    <property type="taxonomic scope" value="Eukaryota"/>
</dbReference>
<reference evidence="3" key="1">
    <citation type="journal article" date="2009" name="Genome Res.">
        <title>Comparative genomic analyses of the human fungal pathogens Coccidioides and their relatives.</title>
        <authorList>
            <person name="Sharpton T.J."/>
            <person name="Stajich J.E."/>
            <person name="Rounsley S.D."/>
            <person name="Gardner M.J."/>
            <person name="Wortman J.R."/>
            <person name="Jordar V.S."/>
            <person name="Maiti R."/>
            <person name="Kodira C.D."/>
            <person name="Neafsey D.E."/>
            <person name="Zeng Q."/>
            <person name="Hung C.-Y."/>
            <person name="McMahan C."/>
            <person name="Muszewska A."/>
            <person name="Grynberg M."/>
            <person name="Mandel M.A."/>
            <person name="Kellner E.M."/>
            <person name="Barker B.M."/>
            <person name="Galgiani J.N."/>
            <person name="Orbach M.J."/>
            <person name="Kirkland T.N."/>
            <person name="Cole G.T."/>
            <person name="Henn M.R."/>
            <person name="Birren B.W."/>
            <person name="Taylor J.W."/>
        </authorList>
    </citation>
    <scope>NUCLEOTIDE SEQUENCE [LARGE SCALE GENOMIC DNA]</scope>
    <source>
        <strain evidence="3">UAMH 1704</strain>
    </source>
</reference>
<dbReference type="GeneID" id="8442585"/>
<accession>C4JV86</accession>
<dbReference type="VEuPathDB" id="FungiDB:UREG_06478"/>
<gene>
    <name evidence="2" type="ORF">UREG_06478</name>
</gene>
<evidence type="ECO:0000256" key="1">
    <source>
        <dbReference type="SAM" id="SignalP"/>
    </source>
</evidence>
<proteinExistence type="predicted"/>
<feature type="signal peptide" evidence="1">
    <location>
        <begin position="1"/>
        <end position="20"/>
    </location>
</feature>
<evidence type="ECO:0000313" key="2">
    <source>
        <dbReference type="EMBL" id="EEP81613.1"/>
    </source>
</evidence>